<keyword evidence="3" id="KW-1185">Reference proteome</keyword>
<comment type="caution">
    <text evidence="2">The sequence shown here is derived from an EMBL/GenBank/DDBJ whole genome shotgun (WGS) entry which is preliminary data.</text>
</comment>
<dbReference type="EMBL" id="JAHXZI010000025">
    <property type="protein sequence ID" value="MBW6439251.1"/>
    <property type="molecule type" value="Genomic_DNA"/>
</dbReference>
<dbReference type="Proteomes" id="UP001519863">
    <property type="component" value="Unassembled WGS sequence"/>
</dbReference>
<protein>
    <submittedName>
        <fullName evidence="2">Uncharacterized protein</fullName>
    </submittedName>
</protein>
<accession>A0ABS7BEF8</accession>
<organism evidence="2 3">
    <name type="scientific">Actinoplanes hulinensis</name>
    <dbReference type="NCBI Taxonomy" id="1144547"/>
    <lineage>
        <taxon>Bacteria</taxon>
        <taxon>Bacillati</taxon>
        <taxon>Actinomycetota</taxon>
        <taxon>Actinomycetes</taxon>
        <taxon>Micromonosporales</taxon>
        <taxon>Micromonosporaceae</taxon>
        <taxon>Actinoplanes</taxon>
    </lineage>
</organism>
<dbReference type="RefSeq" id="WP_220148412.1">
    <property type="nucleotide sequence ID" value="NZ_JAHXZI010000025.1"/>
</dbReference>
<sequence length="90" mass="9315">MIATTTSDLAAPTATEVAMNIHTAMSTLGNDLFGEEEVATAAMRMIAGVVGAHRQAATRSNRSGPFSVPTPRLADATPAQLMGGAFRPTR</sequence>
<feature type="region of interest" description="Disordered" evidence="1">
    <location>
        <begin position="55"/>
        <end position="90"/>
    </location>
</feature>
<evidence type="ECO:0000313" key="2">
    <source>
        <dbReference type="EMBL" id="MBW6439251.1"/>
    </source>
</evidence>
<proteinExistence type="predicted"/>
<gene>
    <name evidence="2" type="ORF">KZ829_36565</name>
</gene>
<reference evidence="2 3" key="1">
    <citation type="journal article" date="2013" name="Antonie Van Leeuwenhoek">
        <title>Actinoplanes hulinensis sp. nov., a novel actinomycete isolated from soybean root (Glycine max (L.) Merr).</title>
        <authorList>
            <person name="Shen Y."/>
            <person name="Liu C."/>
            <person name="Wang X."/>
            <person name="Zhao J."/>
            <person name="Jia F."/>
            <person name="Zhang Y."/>
            <person name="Wang L."/>
            <person name="Yang D."/>
            <person name="Xiang W."/>
        </authorList>
    </citation>
    <scope>NUCLEOTIDE SEQUENCE [LARGE SCALE GENOMIC DNA]</scope>
    <source>
        <strain evidence="2 3">NEAU-M9</strain>
    </source>
</reference>
<name>A0ABS7BEF8_9ACTN</name>
<evidence type="ECO:0000256" key="1">
    <source>
        <dbReference type="SAM" id="MobiDB-lite"/>
    </source>
</evidence>
<evidence type="ECO:0000313" key="3">
    <source>
        <dbReference type="Proteomes" id="UP001519863"/>
    </source>
</evidence>